<evidence type="ECO:0008006" key="4">
    <source>
        <dbReference type="Google" id="ProtNLM"/>
    </source>
</evidence>
<dbReference type="AlphaFoldDB" id="A0A1V0TJK7"/>
<evidence type="ECO:0000313" key="3">
    <source>
        <dbReference type="Proteomes" id="UP000192726"/>
    </source>
</evidence>
<dbReference type="KEGG" id="sgv:B1H19_01680"/>
<protein>
    <recommendedName>
        <fullName evidence="4">Transposase</fullName>
    </recommendedName>
</protein>
<dbReference type="Proteomes" id="UP000192726">
    <property type="component" value="Chromosome"/>
</dbReference>
<organism evidence="2 3">
    <name type="scientific">Streptomyces gilvosporeus</name>
    <dbReference type="NCBI Taxonomy" id="553510"/>
    <lineage>
        <taxon>Bacteria</taxon>
        <taxon>Bacillati</taxon>
        <taxon>Actinomycetota</taxon>
        <taxon>Actinomycetes</taxon>
        <taxon>Kitasatosporales</taxon>
        <taxon>Streptomycetaceae</taxon>
        <taxon>Streptomyces</taxon>
    </lineage>
</organism>
<accession>A0A1V0TJK7</accession>
<evidence type="ECO:0000256" key="1">
    <source>
        <dbReference type="SAM" id="MobiDB-lite"/>
    </source>
</evidence>
<proteinExistence type="predicted"/>
<name>A0A1V0TJK7_9ACTN</name>
<reference evidence="2 3" key="1">
    <citation type="submission" date="2017-04" db="EMBL/GenBank/DDBJ databases">
        <title>Complete Genome Sequence of Streptomyces gilvosporeus F607, a Capable Producer of Natamycin.</title>
        <authorList>
            <person name="Zong G."/>
            <person name="Zhong C."/>
            <person name="Fu J."/>
            <person name="Qin R."/>
            <person name="Cao G."/>
        </authorList>
    </citation>
    <scope>NUCLEOTIDE SEQUENCE [LARGE SCALE GENOMIC DNA]</scope>
    <source>
        <strain evidence="2 3">F607</strain>
    </source>
</reference>
<feature type="region of interest" description="Disordered" evidence="1">
    <location>
        <begin position="1"/>
        <end position="30"/>
    </location>
</feature>
<gene>
    <name evidence="2" type="ORF">B1H19_01680</name>
</gene>
<evidence type="ECO:0000313" key="2">
    <source>
        <dbReference type="EMBL" id="ARF53060.1"/>
    </source>
</evidence>
<keyword evidence="3" id="KW-1185">Reference proteome</keyword>
<dbReference type="EMBL" id="CP020569">
    <property type="protein sequence ID" value="ARF53060.1"/>
    <property type="molecule type" value="Genomic_DNA"/>
</dbReference>
<sequence>MPTSLRPSPPVRTEFSAVPPSKPVTGTTYGNGRNGCPCGHAYLRELLQWRNLPARFGPWQTVHKRHRLWCSTRGLGQFGGLPDGSCDSVVSGRPRLVASRQRAPRAAAFARHSRAMERISAGYTPTYRKGLMAAI</sequence>